<name>A0A370GJK3_9COXI</name>
<protein>
    <submittedName>
        <fullName evidence="4">Hydrogenase nickel insertion protein HypA</fullName>
    </submittedName>
</protein>
<dbReference type="GO" id="GO:0051604">
    <property type="term" value="P:protein maturation"/>
    <property type="evidence" value="ECO:0007669"/>
    <property type="project" value="InterPro"/>
</dbReference>
<dbReference type="PIRSF" id="PIRSF004761">
    <property type="entry name" value="Hydrgn_mat_HypA"/>
    <property type="match status" value="1"/>
</dbReference>
<organism evidence="4 5">
    <name type="scientific">Aquicella lusitana</name>
    <dbReference type="NCBI Taxonomy" id="254246"/>
    <lineage>
        <taxon>Bacteria</taxon>
        <taxon>Pseudomonadati</taxon>
        <taxon>Pseudomonadota</taxon>
        <taxon>Gammaproteobacteria</taxon>
        <taxon>Legionellales</taxon>
        <taxon>Coxiellaceae</taxon>
        <taxon>Aquicella</taxon>
    </lineage>
</organism>
<evidence type="ECO:0000313" key="5">
    <source>
        <dbReference type="Proteomes" id="UP000254720"/>
    </source>
</evidence>
<accession>A0A370GJK3</accession>
<keyword evidence="2" id="KW-0479">Metal-binding</keyword>
<proteinExistence type="predicted"/>
<dbReference type="GO" id="GO:0008270">
    <property type="term" value="F:zinc ion binding"/>
    <property type="evidence" value="ECO:0007669"/>
    <property type="project" value="TreeGrafter"/>
</dbReference>
<dbReference type="PANTHER" id="PTHR34535">
    <property type="entry name" value="HYDROGENASE MATURATION FACTOR HYPA"/>
    <property type="match status" value="1"/>
</dbReference>
<comment type="caution">
    <text evidence="4">The sequence shown here is derived from an EMBL/GenBank/DDBJ whole genome shotgun (WGS) entry which is preliminary data.</text>
</comment>
<dbReference type="EMBL" id="QQAX01000011">
    <property type="protein sequence ID" value="RDI43419.1"/>
    <property type="molecule type" value="Genomic_DNA"/>
</dbReference>
<dbReference type="Pfam" id="PF01155">
    <property type="entry name" value="HypA"/>
    <property type="match status" value="1"/>
</dbReference>
<dbReference type="GO" id="GO:0016151">
    <property type="term" value="F:nickel cation binding"/>
    <property type="evidence" value="ECO:0007669"/>
    <property type="project" value="InterPro"/>
</dbReference>
<dbReference type="InterPro" id="IPR000688">
    <property type="entry name" value="HypA/HybF"/>
</dbReference>
<sequence length="80" mass="9020">MHELSLCRNIIKIVQDHAERHQKKRVFKITILIGDLLAVDCKALAFWFNVVAQGTVAEDAKLDMINVIGTELVVKSMEAE</sequence>
<evidence type="ECO:0000256" key="1">
    <source>
        <dbReference type="ARBA" id="ARBA00022596"/>
    </source>
</evidence>
<evidence type="ECO:0000313" key="4">
    <source>
        <dbReference type="EMBL" id="RDI43419.1"/>
    </source>
</evidence>
<evidence type="ECO:0000256" key="3">
    <source>
        <dbReference type="ARBA" id="ARBA00022833"/>
    </source>
</evidence>
<keyword evidence="1" id="KW-0533">Nickel</keyword>
<keyword evidence="5" id="KW-1185">Reference proteome</keyword>
<dbReference type="AlphaFoldDB" id="A0A370GJK3"/>
<evidence type="ECO:0000256" key="2">
    <source>
        <dbReference type="ARBA" id="ARBA00022723"/>
    </source>
</evidence>
<dbReference type="OrthoDB" id="288014at2"/>
<dbReference type="RefSeq" id="WP_114834446.1">
    <property type="nucleotide sequence ID" value="NZ_LR699114.1"/>
</dbReference>
<dbReference type="PANTHER" id="PTHR34535:SF3">
    <property type="entry name" value="HYDROGENASE MATURATION FACTOR HYPA"/>
    <property type="match status" value="1"/>
</dbReference>
<dbReference type="Proteomes" id="UP000254720">
    <property type="component" value="Unassembled WGS sequence"/>
</dbReference>
<dbReference type="Gene3D" id="3.30.2320.50">
    <property type="match status" value="1"/>
</dbReference>
<keyword evidence="3" id="KW-0862">Zinc</keyword>
<gene>
    <name evidence="4" type="ORF">C8D86_11175</name>
</gene>
<reference evidence="4 5" key="1">
    <citation type="submission" date="2018-07" db="EMBL/GenBank/DDBJ databases">
        <title>Genomic Encyclopedia of Type Strains, Phase IV (KMG-IV): sequencing the most valuable type-strain genomes for metagenomic binning, comparative biology and taxonomic classification.</title>
        <authorList>
            <person name="Goeker M."/>
        </authorList>
    </citation>
    <scope>NUCLEOTIDE SEQUENCE [LARGE SCALE GENOMIC DNA]</scope>
    <source>
        <strain evidence="4 5">DSM 16500</strain>
    </source>
</reference>